<dbReference type="AlphaFoldDB" id="I9LK83"/>
<dbReference type="OrthoDB" id="9815057at2"/>
<comment type="caution">
    <text evidence="1">The sequence shown here is derived from an EMBL/GenBank/DDBJ whole genome shotgun (WGS) entry which is preliminary data.</text>
</comment>
<protein>
    <submittedName>
        <fullName evidence="1">Uncharacterized protein</fullName>
    </submittedName>
</protein>
<accession>I9LK83</accession>
<gene>
    <name evidence="1" type="ORF">FB4_1791</name>
</gene>
<evidence type="ECO:0000313" key="1">
    <source>
        <dbReference type="EMBL" id="EIW20939.1"/>
    </source>
</evidence>
<organism evidence="1 2">
    <name type="scientific">Pelosinus fermentans B4</name>
    <dbReference type="NCBI Taxonomy" id="1149862"/>
    <lineage>
        <taxon>Bacteria</taxon>
        <taxon>Bacillati</taxon>
        <taxon>Bacillota</taxon>
        <taxon>Negativicutes</taxon>
        <taxon>Selenomonadales</taxon>
        <taxon>Sporomusaceae</taxon>
        <taxon>Pelosinus</taxon>
    </lineage>
</organism>
<dbReference type="Gene3D" id="3.40.50.300">
    <property type="entry name" value="P-loop containing nucleotide triphosphate hydrolases"/>
    <property type="match status" value="1"/>
</dbReference>
<name>I9LK83_9FIRM</name>
<evidence type="ECO:0000313" key="2">
    <source>
        <dbReference type="Proteomes" id="UP000004324"/>
    </source>
</evidence>
<dbReference type="EMBL" id="AKVJ01000002">
    <property type="protein sequence ID" value="EIW20939.1"/>
    <property type="molecule type" value="Genomic_DNA"/>
</dbReference>
<sequence length="422" mass="48775">MSVNQARVEEELAMTAGSYQQLQQEMEKWQKLITKMETRNGKLEFLAESIPITLLTGEEAQSFPYENIGMVAAVLEAMETSYEELAASKRIVEQAKLHFEKFCHHSNFQNEKMRQSILNGIRQKQSYQQLVIWEKELRHHIQGANRVAEQNMQAYNEDIKHFINQLHLHLISICDEMGLIQKMTGVKVEEHYKTIYEIKTPVWEESAAKEKLLEHLEWMTEQLAADSYKQEDGMEDSKKIRKNIENWLSPSYLFTRISPNKNFTVGVRKVSNDSRISNYPVDWATSNSWSGGEKWSKNMALFLGIQSYLVEKRQPSRQSKGHSRTVVLDNPFGQASSDHVLEPVFFIAEKLGFQVIALTALAEGKFLRDYFPIIYSCRLRSAVGGETSVMNKELHVNHAFFQDKYPQTLTRLGQVKQIELLS</sequence>
<dbReference type="InterPro" id="IPR027417">
    <property type="entry name" value="P-loop_NTPase"/>
</dbReference>
<dbReference type="Proteomes" id="UP000004324">
    <property type="component" value="Unassembled WGS sequence"/>
</dbReference>
<keyword evidence="2" id="KW-1185">Reference proteome</keyword>
<reference evidence="1 2" key="1">
    <citation type="journal article" date="2012" name="J. Bacteriol.">
        <title>Draft Genome Sequences for Two Metal-Reducing Pelosinus fermentans Strains Isolated from a Cr(VI)-Contaminated Site and for Type Strain R7.</title>
        <authorList>
            <person name="Brown S.D."/>
            <person name="Podar M."/>
            <person name="Klingeman D.M."/>
            <person name="Johnson C.M."/>
            <person name="Yang Z.K."/>
            <person name="Utturkar S.M."/>
            <person name="Land M.L."/>
            <person name="Mosher J.J."/>
            <person name="Hurt R.A.Jr."/>
            <person name="Phelps T.J."/>
            <person name="Palumbo A.V."/>
            <person name="Arkin A.P."/>
            <person name="Hazen T.C."/>
            <person name="Elias D.A."/>
        </authorList>
    </citation>
    <scope>NUCLEOTIDE SEQUENCE [LARGE SCALE GENOMIC DNA]</scope>
    <source>
        <strain evidence="1 2">B4</strain>
    </source>
</reference>
<dbReference type="PATRIC" id="fig|1149862.3.peg.66"/>
<proteinExistence type="predicted"/>